<feature type="transmembrane region" description="Helical" evidence="8">
    <location>
        <begin position="308"/>
        <end position="330"/>
    </location>
</feature>
<evidence type="ECO:0000256" key="7">
    <source>
        <dbReference type="ARBA" id="ARBA00023136"/>
    </source>
</evidence>
<dbReference type="Gene3D" id="1.20.1720.10">
    <property type="entry name" value="Multidrug resistance protein D"/>
    <property type="match status" value="1"/>
</dbReference>
<keyword evidence="4" id="KW-1003">Cell membrane</keyword>
<evidence type="ECO:0000256" key="8">
    <source>
        <dbReference type="SAM" id="Phobius"/>
    </source>
</evidence>
<feature type="transmembrane region" description="Helical" evidence="8">
    <location>
        <begin position="350"/>
        <end position="375"/>
    </location>
</feature>
<feature type="transmembrane region" description="Helical" evidence="8">
    <location>
        <begin position="284"/>
        <end position="302"/>
    </location>
</feature>
<comment type="similarity">
    <text evidence="2">Belongs to the major facilitator superfamily. EmrB family.</text>
</comment>
<accession>C2Y036</accession>
<feature type="transmembrane region" description="Helical" evidence="8">
    <location>
        <begin position="220"/>
        <end position="239"/>
    </location>
</feature>
<feature type="transmembrane region" description="Helical" evidence="8">
    <location>
        <begin position="192"/>
        <end position="213"/>
    </location>
</feature>
<dbReference type="InterPro" id="IPR011701">
    <property type="entry name" value="MFS"/>
</dbReference>
<feature type="transmembrane region" description="Helical" evidence="8">
    <location>
        <begin position="416"/>
        <end position="435"/>
    </location>
</feature>
<dbReference type="InterPro" id="IPR004638">
    <property type="entry name" value="EmrB-like"/>
</dbReference>
<dbReference type="InterPro" id="IPR036259">
    <property type="entry name" value="MFS_trans_sf"/>
</dbReference>
<dbReference type="PROSITE" id="PS50850">
    <property type="entry name" value="MFS"/>
    <property type="match status" value="1"/>
</dbReference>
<feature type="domain" description="Major facilitator superfamily (MFS) profile" evidence="9">
    <location>
        <begin position="97"/>
        <end position="588"/>
    </location>
</feature>
<keyword evidence="3" id="KW-0813">Transport</keyword>
<evidence type="ECO:0000256" key="4">
    <source>
        <dbReference type="ARBA" id="ARBA00022475"/>
    </source>
</evidence>
<evidence type="ECO:0000256" key="1">
    <source>
        <dbReference type="ARBA" id="ARBA00004651"/>
    </source>
</evidence>
<keyword evidence="5 8" id="KW-0812">Transmembrane</keyword>
<dbReference type="Pfam" id="PF07690">
    <property type="entry name" value="MFS_1"/>
    <property type="match status" value="1"/>
</dbReference>
<dbReference type="InterPro" id="IPR020846">
    <property type="entry name" value="MFS_dom"/>
</dbReference>
<keyword evidence="6 8" id="KW-1133">Transmembrane helix</keyword>
<keyword evidence="7 8" id="KW-0472">Membrane</keyword>
<dbReference type="RefSeq" id="WP_002067425.1">
    <property type="nucleotide sequence ID" value="NZ_CM000737.1"/>
</dbReference>
<reference evidence="10" key="1">
    <citation type="journal article" date="2012" name="Genome Res.">
        <title>Genomic characterization of the Bacillus cereus sensu lato species: Backdrop to the evolution of Bacillus anthracis.</title>
        <authorList>
            <person name="Zwick M.E."/>
            <person name="Joseph S.J."/>
            <person name="Didelot X."/>
            <person name="Chen P.E."/>
            <person name="Bishop-Lilly K.A."/>
            <person name="Stewart A.C."/>
            <person name="Willner K."/>
            <person name="Nolan N."/>
            <person name="Lentz S."/>
            <person name="Thomason M.K."/>
            <person name="Sozhamannan S."/>
            <person name="Mateczun A.J."/>
            <person name="Du L."/>
            <person name="Read T.D."/>
        </authorList>
    </citation>
    <scope>NUCLEOTIDE SEQUENCE [LARGE SCALE GENOMIC DNA]</scope>
    <source>
        <strain evidence="10">AH603</strain>
    </source>
</reference>
<evidence type="ECO:0000256" key="3">
    <source>
        <dbReference type="ARBA" id="ARBA00022448"/>
    </source>
</evidence>
<dbReference type="PANTHER" id="PTHR42718">
    <property type="entry name" value="MAJOR FACILITATOR SUPERFAMILY MULTIDRUG TRANSPORTER MFSC"/>
    <property type="match status" value="1"/>
</dbReference>
<name>C2Y036_BACMY</name>
<feature type="transmembrane region" description="Helical" evidence="8">
    <location>
        <begin position="135"/>
        <end position="156"/>
    </location>
</feature>
<feature type="transmembrane region" description="Helical" evidence="8">
    <location>
        <begin position="163"/>
        <end position="186"/>
    </location>
</feature>
<dbReference type="Gene3D" id="1.20.1250.20">
    <property type="entry name" value="MFS general substrate transporter like domains"/>
    <property type="match status" value="1"/>
</dbReference>
<dbReference type="PRINTS" id="PR01036">
    <property type="entry name" value="TCRTETB"/>
</dbReference>
<protein>
    <submittedName>
        <fullName evidence="10">Drug resistance transporter, EmrB/QacA</fullName>
    </submittedName>
</protein>
<proteinExistence type="inferred from homology"/>
<feature type="transmembrane region" description="Helical" evidence="8">
    <location>
        <begin position="387"/>
        <end position="404"/>
    </location>
</feature>
<feature type="transmembrane region" description="Helical" evidence="8">
    <location>
        <begin position="6"/>
        <end position="24"/>
    </location>
</feature>
<comment type="caution">
    <text evidence="10">The sequence shown here is derived from an EMBL/GenBank/DDBJ whole genome shotgun (WGS) entry which is preliminary data.</text>
</comment>
<dbReference type="NCBIfam" id="TIGR00711">
    <property type="entry name" value="efflux_EmrB"/>
    <property type="match status" value="1"/>
</dbReference>
<dbReference type="HOGENOM" id="CLU_000960_28_0_9"/>
<dbReference type="GO" id="GO:0022857">
    <property type="term" value="F:transmembrane transporter activity"/>
    <property type="evidence" value="ECO:0007669"/>
    <property type="project" value="InterPro"/>
</dbReference>
<dbReference type="AlphaFoldDB" id="C2Y036"/>
<gene>
    <name evidence="10" type="ORF">bcere0026_43220</name>
</gene>
<evidence type="ECO:0000256" key="6">
    <source>
        <dbReference type="ARBA" id="ARBA00022989"/>
    </source>
</evidence>
<evidence type="ECO:0000256" key="2">
    <source>
        <dbReference type="ARBA" id="ARBA00008537"/>
    </source>
</evidence>
<dbReference type="CDD" id="cd17503">
    <property type="entry name" value="MFS_LmrB_MDR_like"/>
    <property type="match status" value="1"/>
</dbReference>
<feature type="transmembrane region" description="Helical" evidence="8">
    <location>
        <begin position="251"/>
        <end position="272"/>
    </location>
</feature>
<evidence type="ECO:0000256" key="5">
    <source>
        <dbReference type="ARBA" id="ARBA00022692"/>
    </source>
</evidence>
<feature type="transmembrane region" description="Helical" evidence="8">
    <location>
        <begin position="565"/>
        <end position="583"/>
    </location>
</feature>
<sequence length="595" mass="64359">MSSIAIVGYALFCIIVFFLINRLLRKKKTNVGEEQVPAVSKIEVSQAETVEKELEQKQETEASNVVELETGKQEQVKQEKEMLKRQLPVENVNVKAVVAVLILGMFVSILNQTIINVALPPLMNEFNVSTSTAQWLITGFMLVNGILVPISAFLVSRFTYRKLFIAAMLFFTVGSIICATSGNFTMMMTGRVIQAVGAGILMPVGMNIFMTLFPPNKRGAAMGLLGVAMILAPAIGPTVTGWVIENYSWNLMFYGMFVIGLIITFLSFKFFTLAQPVSKTKLDVFGVISSSIGLGSLLYGFSEAGNNGWTSAEVVITLIIGVIGLAVFIWRELTTDNKMLDLQVFKYPTFTFTLVINAIVTMALFGGMLLLPVYLQNIRGFTPMESGLLLLPGSLIMGIMGPVAGKLFDKYGIRPLAIVGLAITTFATYKFTTLSMDTPYSVIMTDYIIRSIGMSFIMMPIMTAGMNALPMKLISHGTATQNTSRQVAGSIGTAILITLMTQQTTAHVADYGNMLTTSNPILVDKVHGQSLAALAGSAQAGDAMSTQLLFGQISKLSAINGINDAFLIATILAGIAWVLSFFLPSGNKSNRKAGN</sequence>
<evidence type="ECO:0000259" key="9">
    <source>
        <dbReference type="PROSITE" id="PS50850"/>
    </source>
</evidence>
<feature type="transmembrane region" description="Helical" evidence="8">
    <location>
        <begin position="447"/>
        <end position="469"/>
    </location>
</feature>
<dbReference type="Proteomes" id="UP000001753">
    <property type="component" value="Chromosome"/>
</dbReference>
<dbReference type="EMBL" id="ACMP01000116">
    <property type="protein sequence ID" value="EEL68758.1"/>
    <property type="molecule type" value="Genomic_DNA"/>
</dbReference>
<dbReference type="GO" id="GO:0005886">
    <property type="term" value="C:plasma membrane"/>
    <property type="evidence" value="ECO:0007669"/>
    <property type="project" value="UniProtKB-SubCell"/>
</dbReference>
<feature type="transmembrane region" description="Helical" evidence="8">
    <location>
        <begin position="92"/>
        <end position="115"/>
    </location>
</feature>
<dbReference type="PANTHER" id="PTHR42718:SF9">
    <property type="entry name" value="MAJOR FACILITATOR SUPERFAMILY MULTIDRUG TRANSPORTER MFSC"/>
    <property type="match status" value="1"/>
</dbReference>
<dbReference type="SUPFAM" id="SSF103473">
    <property type="entry name" value="MFS general substrate transporter"/>
    <property type="match status" value="1"/>
</dbReference>
<evidence type="ECO:0000313" key="10">
    <source>
        <dbReference type="EMBL" id="EEL68758.1"/>
    </source>
</evidence>
<organism evidence="10">
    <name type="scientific">Bacillus mycoides</name>
    <dbReference type="NCBI Taxonomy" id="1405"/>
    <lineage>
        <taxon>Bacteria</taxon>
        <taxon>Bacillati</taxon>
        <taxon>Bacillota</taxon>
        <taxon>Bacilli</taxon>
        <taxon>Bacillales</taxon>
        <taxon>Bacillaceae</taxon>
        <taxon>Bacillus</taxon>
        <taxon>Bacillus cereus group</taxon>
    </lineage>
</organism>
<comment type="subcellular location">
    <subcellularLocation>
        <location evidence="1">Cell membrane</location>
        <topology evidence="1">Multi-pass membrane protein</topology>
    </subcellularLocation>
</comment>